<dbReference type="InterPro" id="IPR021109">
    <property type="entry name" value="Peptidase_aspartic_dom_sf"/>
</dbReference>
<feature type="compositionally biased region" description="Basic and acidic residues" evidence="1">
    <location>
        <begin position="101"/>
        <end position="168"/>
    </location>
</feature>
<gene>
    <name evidence="2" type="ORF">PIB30_061820</name>
</gene>
<evidence type="ECO:0000313" key="3">
    <source>
        <dbReference type="Proteomes" id="UP001341840"/>
    </source>
</evidence>
<keyword evidence="3" id="KW-1185">Reference proteome</keyword>
<proteinExistence type="predicted"/>
<feature type="region of interest" description="Disordered" evidence="1">
    <location>
        <begin position="88"/>
        <end position="168"/>
    </location>
</feature>
<reference evidence="2 3" key="1">
    <citation type="journal article" date="2023" name="Plants (Basel)">
        <title>Bridging the Gap: Combining Genomics and Transcriptomics Approaches to Understand Stylosanthes scabra, an Orphan Legume from the Brazilian Caatinga.</title>
        <authorList>
            <person name="Ferreira-Neto J.R.C."/>
            <person name="da Silva M.D."/>
            <person name="Binneck E."/>
            <person name="de Melo N.F."/>
            <person name="da Silva R.H."/>
            <person name="de Melo A.L.T.M."/>
            <person name="Pandolfi V."/>
            <person name="Bustamante F.O."/>
            <person name="Brasileiro-Vidal A.C."/>
            <person name="Benko-Iseppon A.M."/>
        </authorList>
    </citation>
    <scope>NUCLEOTIDE SEQUENCE [LARGE SCALE GENOMIC DNA]</scope>
    <source>
        <tissue evidence="2">Leaves</tissue>
    </source>
</reference>
<protein>
    <submittedName>
        <fullName evidence="2">Uncharacterized protein</fullName>
    </submittedName>
</protein>
<comment type="caution">
    <text evidence="2">The sequence shown here is derived from an EMBL/GenBank/DDBJ whole genome shotgun (WGS) entry which is preliminary data.</text>
</comment>
<sequence>MSSEVFTTAIARVVSVAGIAENVPVRIGELTIPEDFHVIKPTKGEKGGTPEVLLGRSFLKTAEFKLIYYDEIFTFSVGNVIEIFHLTPPPRPRKKAIHQLQQDKGKAQAGSPREKNKIKAKTWEGPKGRIRDTKDSRSKSPQPEGEKKKEVLKMEKEKRKKKKESDEK</sequence>
<dbReference type="EMBL" id="JASCZI010242221">
    <property type="protein sequence ID" value="MED6210190.1"/>
    <property type="molecule type" value="Genomic_DNA"/>
</dbReference>
<evidence type="ECO:0000313" key="2">
    <source>
        <dbReference type="EMBL" id="MED6210190.1"/>
    </source>
</evidence>
<dbReference type="Proteomes" id="UP001341840">
    <property type="component" value="Unassembled WGS sequence"/>
</dbReference>
<name>A0ABU6YIF3_9FABA</name>
<accession>A0ABU6YIF3</accession>
<evidence type="ECO:0000256" key="1">
    <source>
        <dbReference type="SAM" id="MobiDB-lite"/>
    </source>
</evidence>
<dbReference type="Gene3D" id="2.40.70.10">
    <property type="entry name" value="Acid Proteases"/>
    <property type="match status" value="1"/>
</dbReference>
<organism evidence="2 3">
    <name type="scientific">Stylosanthes scabra</name>
    <dbReference type="NCBI Taxonomy" id="79078"/>
    <lineage>
        <taxon>Eukaryota</taxon>
        <taxon>Viridiplantae</taxon>
        <taxon>Streptophyta</taxon>
        <taxon>Embryophyta</taxon>
        <taxon>Tracheophyta</taxon>
        <taxon>Spermatophyta</taxon>
        <taxon>Magnoliopsida</taxon>
        <taxon>eudicotyledons</taxon>
        <taxon>Gunneridae</taxon>
        <taxon>Pentapetalae</taxon>
        <taxon>rosids</taxon>
        <taxon>fabids</taxon>
        <taxon>Fabales</taxon>
        <taxon>Fabaceae</taxon>
        <taxon>Papilionoideae</taxon>
        <taxon>50 kb inversion clade</taxon>
        <taxon>dalbergioids sensu lato</taxon>
        <taxon>Dalbergieae</taxon>
        <taxon>Pterocarpus clade</taxon>
        <taxon>Stylosanthes</taxon>
    </lineage>
</organism>